<dbReference type="GO" id="GO:0016787">
    <property type="term" value="F:hydrolase activity"/>
    <property type="evidence" value="ECO:0007669"/>
    <property type="project" value="UniProtKB-KW"/>
</dbReference>
<evidence type="ECO:0000313" key="3">
    <source>
        <dbReference type="Proteomes" id="UP000250140"/>
    </source>
</evidence>
<name>A0A8E2FE59_9PEZI</name>
<dbReference type="InterPro" id="IPR008928">
    <property type="entry name" value="6-hairpin_glycosidase_sf"/>
</dbReference>
<dbReference type="Pfam" id="PF07470">
    <property type="entry name" value="Glyco_hydro_88"/>
    <property type="match status" value="1"/>
</dbReference>
<keyword evidence="3" id="KW-1185">Reference proteome</keyword>
<evidence type="ECO:0000313" key="2">
    <source>
        <dbReference type="EMBL" id="OCL14996.1"/>
    </source>
</evidence>
<dbReference type="AlphaFoldDB" id="A0A8E2FE59"/>
<reference evidence="2 3" key="1">
    <citation type="journal article" date="2016" name="Nat. Commun.">
        <title>Ectomycorrhizal ecology is imprinted in the genome of the dominant symbiotic fungus Cenococcum geophilum.</title>
        <authorList>
            <consortium name="DOE Joint Genome Institute"/>
            <person name="Peter M."/>
            <person name="Kohler A."/>
            <person name="Ohm R.A."/>
            <person name="Kuo A."/>
            <person name="Krutzmann J."/>
            <person name="Morin E."/>
            <person name="Arend M."/>
            <person name="Barry K.W."/>
            <person name="Binder M."/>
            <person name="Choi C."/>
            <person name="Clum A."/>
            <person name="Copeland A."/>
            <person name="Grisel N."/>
            <person name="Haridas S."/>
            <person name="Kipfer T."/>
            <person name="LaButti K."/>
            <person name="Lindquist E."/>
            <person name="Lipzen A."/>
            <person name="Maire R."/>
            <person name="Meier B."/>
            <person name="Mihaltcheva S."/>
            <person name="Molinier V."/>
            <person name="Murat C."/>
            <person name="Poggeler S."/>
            <person name="Quandt C.A."/>
            <person name="Sperisen C."/>
            <person name="Tritt A."/>
            <person name="Tisserant E."/>
            <person name="Crous P.W."/>
            <person name="Henrissat B."/>
            <person name="Nehls U."/>
            <person name="Egli S."/>
            <person name="Spatafora J.W."/>
            <person name="Grigoriev I.V."/>
            <person name="Martin F.M."/>
        </authorList>
    </citation>
    <scope>NUCLEOTIDE SEQUENCE [LARGE SCALE GENOMIC DNA]</scope>
    <source>
        <strain evidence="2 3">CBS 207.34</strain>
    </source>
</reference>
<dbReference type="SUPFAM" id="SSF48208">
    <property type="entry name" value="Six-hairpin glycosidases"/>
    <property type="match status" value="1"/>
</dbReference>
<gene>
    <name evidence="2" type="ORF">AOQ84DRAFT_420366</name>
</gene>
<organism evidence="2 3">
    <name type="scientific">Glonium stellatum</name>
    <dbReference type="NCBI Taxonomy" id="574774"/>
    <lineage>
        <taxon>Eukaryota</taxon>
        <taxon>Fungi</taxon>
        <taxon>Dikarya</taxon>
        <taxon>Ascomycota</taxon>
        <taxon>Pezizomycotina</taxon>
        <taxon>Dothideomycetes</taxon>
        <taxon>Pleosporomycetidae</taxon>
        <taxon>Gloniales</taxon>
        <taxon>Gloniaceae</taxon>
        <taxon>Glonium</taxon>
    </lineage>
</organism>
<keyword evidence="1" id="KW-0378">Hydrolase</keyword>
<evidence type="ECO:0000256" key="1">
    <source>
        <dbReference type="ARBA" id="ARBA00022801"/>
    </source>
</evidence>
<dbReference type="EMBL" id="KV748497">
    <property type="protein sequence ID" value="OCL14996.1"/>
    <property type="molecule type" value="Genomic_DNA"/>
</dbReference>
<dbReference type="InterPro" id="IPR010905">
    <property type="entry name" value="Glyco_hydro_88"/>
</dbReference>
<accession>A0A8E2FE59</accession>
<protein>
    <submittedName>
        <fullName evidence="2">Uncharacterized protein</fullName>
    </submittedName>
</protein>
<dbReference type="Gene3D" id="1.50.10.10">
    <property type="match status" value="1"/>
</dbReference>
<dbReference type="GO" id="GO:0005975">
    <property type="term" value="P:carbohydrate metabolic process"/>
    <property type="evidence" value="ECO:0007669"/>
    <property type="project" value="InterPro"/>
</dbReference>
<dbReference type="Proteomes" id="UP000250140">
    <property type="component" value="Unassembled WGS sequence"/>
</dbReference>
<sequence length="378" mass="41813">MHTPQYSSEALPTCNVNPGFDIFKVVIQVKRLAAHSWEYGTAAQALLELYNPSLSVFSAAPFPADKVPSVAISSTDSLVYVKPHIRVDGETLILDDWGVSDPAALGVSAILIGQTELQYLHAARRQVEYLLKSAPRLQNGAISHRRGIVELWADFGYMVPPFLAYYSVVSNDLAVMKEAVLQCTLYRQILLNNPSGSERGLWHHIVGPEKQDLGFWSTSNGWMAAGMTRVLATICKWGPAAGTMQGEQKLLVRYIREIISGVMRVDDDAETGLLRNYLADESWFREISGTALLASVVYRMVMLAPAEFGKHDIEWADNKRKAVLQHINAETGIAAPAVQPLNHLLREPLVSGSPEGQSFVLLMYTAWRDCVLEGNCEE</sequence>
<proteinExistence type="predicted"/>
<dbReference type="PANTHER" id="PTHR41814">
    <property type="entry name" value="EXPRESSED PROTEIN"/>
    <property type="match status" value="1"/>
</dbReference>
<dbReference type="OrthoDB" id="4138492at2759"/>
<dbReference type="InterPro" id="IPR012341">
    <property type="entry name" value="6hp_glycosidase-like_sf"/>
</dbReference>
<dbReference type="PANTHER" id="PTHR41814:SF1">
    <property type="entry name" value="CELLULASE"/>
    <property type="match status" value="1"/>
</dbReference>